<dbReference type="KEGG" id="mlz:F6J85_15235"/>
<evidence type="ECO:0000256" key="1">
    <source>
        <dbReference type="ARBA" id="ARBA00022801"/>
    </source>
</evidence>
<feature type="transmembrane region" description="Helical" evidence="2">
    <location>
        <begin position="53"/>
        <end position="73"/>
    </location>
</feature>
<reference evidence="5" key="1">
    <citation type="submission" date="2019-09" db="EMBL/GenBank/DDBJ databases">
        <title>Mumia zhuanghuii sp. nov. isolated from the intestinal contents of plateau pika (Ochotona curzoniae) in the Qinghai-Tibet plateau of China.</title>
        <authorList>
            <person name="Tian Z."/>
        </authorList>
    </citation>
    <scope>NUCLEOTIDE SEQUENCE [LARGE SCALE GENOMIC DNA]</scope>
    <source>
        <strain evidence="5">L-031</strain>
    </source>
</reference>
<keyword evidence="1 4" id="KW-0378">Hydrolase</keyword>
<feature type="transmembrane region" description="Helical" evidence="2">
    <location>
        <begin position="20"/>
        <end position="47"/>
    </location>
</feature>
<keyword evidence="2" id="KW-0812">Transmembrane</keyword>
<feature type="domain" description="BD-FAE-like" evidence="3">
    <location>
        <begin position="130"/>
        <end position="246"/>
    </location>
</feature>
<dbReference type="InterPro" id="IPR029058">
    <property type="entry name" value="AB_hydrolase_fold"/>
</dbReference>
<dbReference type="EMBL" id="CP044232">
    <property type="protein sequence ID" value="QEW04960.1"/>
    <property type="molecule type" value="Genomic_DNA"/>
</dbReference>
<evidence type="ECO:0000259" key="3">
    <source>
        <dbReference type="Pfam" id="PF20434"/>
    </source>
</evidence>
<dbReference type="Proteomes" id="UP000325516">
    <property type="component" value="Chromosome"/>
</dbReference>
<dbReference type="Pfam" id="PF20434">
    <property type="entry name" value="BD-FAE"/>
    <property type="match status" value="1"/>
</dbReference>
<dbReference type="InterPro" id="IPR050300">
    <property type="entry name" value="GDXG_lipolytic_enzyme"/>
</dbReference>
<proteinExistence type="predicted"/>
<evidence type="ECO:0000313" key="4">
    <source>
        <dbReference type="EMBL" id="QEW04960.1"/>
    </source>
</evidence>
<keyword evidence="5" id="KW-1185">Reference proteome</keyword>
<evidence type="ECO:0000256" key="2">
    <source>
        <dbReference type="SAM" id="Phobius"/>
    </source>
</evidence>
<dbReference type="GO" id="GO:0016787">
    <property type="term" value="F:hydrolase activity"/>
    <property type="evidence" value="ECO:0007669"/>
    <property type="project" value="UniProtKB-KW"/>
</dbReference>
<sequence length="365" mass="39840">MVCLAIAPPTRPRSVARLGYLLGMVVNEIPLLAMLYILIVTAFAVAWDDLLATWQGAVALLAAGAIVVGCARLQARVLQARRAVFHALGEHLGPRRRVWRSRLLPIPIRPGAVRRFKDLPYGAGGRGQRLDLYALRTPAQRPSPVLLYLHGGGYFGGDKRWESLALMYRLALRGWVVVSANYRLRPQVGYPEHLVDAKRAIAWVHRNSVRYGLDPSSLVVCGSSAGAHLALIAALSPGERRFQPGFEDVDTRVAVAIGLYGYYGRYYGRGESEDLPSSPFGFDASAAPPVLLVHGDRDSYTSVEGARALAHQLKSRSKNPVVLAELPGAQHGFDLLASERFEAVVDGIETFLARALARVPQAQRP</sequence>
<dbReference type="AlphaFoldDB" id="A0A5J6L920"/>
<dbReference type="Gene3D" id="3.40.50.1820">
    <property type="entry name" value="alpha/beta hydrolase"/>
    <property type="match status" value="1"/>
</dbReference>
<name>A0A5J6L920_9MICO</name>
<accession>A0A5J6L920</accession>
<gene>
    <name evidence="4" type="ORF">F6J85_15235</name>
</gene>
<dbReference type="PANTHER" id="PTHR48081">
    <property type="entry name" value="AB HYDROLASE SUPERFAMILY PROTEIN C4A8.06C"/>
    <property type="match status" value="1"/>
</dbReference>
<evidence type="ECO:0000313" key="5">
    <source>
        <dbReference type="Proteomes" id="UP000325516"/>
    </source>
</evidence>
<dbReference type="PANTHER" id="PTHR48081:SF33">
    <property type="entry name" value="KYNURENINE FORMAMIDASE"/>
    <property type="match status" value="1"/>
</dbReference>
<protein>
    <submittedName>
        <fullName evidence="4">Alpha/beta hydrolase</fullName>
    </submittedName>
</protein>
<keyword evidence="2" id="KW-0472">Membrane</keyword>
<dbReference type="InterPro" id="IPR049492">
    <property type="entry name" value="BD-FAE-like_dom"/>
</dbReference>
<dbReference type="SUPFAM" id="SSF53474">
    <property type="entry name" value="alpha/beta-Hydrolases"/>
    <property type="match status" value="1"/>
</dbReference>
<keyword evidence="2" id="KW-1133">Transmembrane helix</keyword>
<organism evidence="4 5">
    <name type="scientific">Microbacterium lushaniae</name>
    <dbReference type="NCBI Taxonomy" id="2614639"/>
    <lineage>
        <taxon>Bacteria</taxon>
        <taxon>Bacillati</taxon>
        <taxon>Actinomycetota</taxon>
        <taxon>Actinomycetes</taxon>
        <taxon>Micrococcales</taxon>
        <taxon>Microbacteriaceae</taxon>
        <taxon>Microbacterium</taxon>
    </lineage>
</organism>